<evidence type="ECO:0000313" key="1">
    <source>
        <dbReference type="EMBL" id="CAE0380091.1"/>
    </source>
</evidence>
<gene>
    <name evidence="1" type="ORF">ECRA1380_LOCUS5052</name>
</gene>
<dbReference type="AlphaFoldDB" id="A0A7S3NPT9"/>
<sequence>MNKGAEPMYDIPTRIINKFPAALGFFDVWYLSLKTPNSRFDQAPEIPPLTRNTAVADPTSWDGNTFCIIDNTFPYQDSENRKLSMKSDEESQKFVENTKATSRNGNDISPPIATMYDFTAGFLLS</sequence>
<protein>
    <submittedName>
        <fullName evidence="1">Uncharacterized protein</fullName>
    </submittedName>
</protein>
<accession>A0A7S3NPT9</accession>
<organism evidence="1">
    <name type="scientific">Euplotes crassus</name>
    <dbReference type="NCBI Taxonomy" id="5936"/>
    <lineage>
        <taxon>Eukaryota</taxon>
        <taxon>Sar</taxon>
        <taxon>Alveolata</taxon>
        <taxon>Ciliophora</taxon>
        <taxon>Intramacronucleata</taxon>
        <taxon>Spirotrichea</taxon>
        <taxon>Hypotrichia</taxon>
        <taxon>Euplotida</taxon>
        <taxon>Euplotidae</taxon>
        <taxon>Moneuplotes</taxon>
    </lineage>
</organism>
<dbReference type="EMBL" id="HBIK01010815">
    <property type="protein sequence ID" value="CAE0380091.1"/>
    <property type="molecule type" value="Transcribed_RNA"/>
</dbReference>
<proteinExistence type="predicted"/>
<name>A0A7S3NPT9_EUPCR</name>
<reference evidence="1" key="1">
    <citation type="submission" date="2021-01" db="EMBL/GenBank/DDBJ databases">
        <authorList>
            <person name="Corre E."/>
            <person name="Pelletier E."/>
            <person name="Niang G."/>
            <person name="Scheremetjew M."/>
            <person name="Finn R."/>
            <person name="Kale V."/>
            <person name="Holt S."/>
            <person name="Cochrane G."/>
            <person name="Meng A."/>
            <person name="Brown T."/>
            <person name="Cohen L."/>
        </authorList>
    </citation>
    <scope>NUCLEOTIDE SEQUENCE</scope>
    <source>
        <strain evidence="1">CT5</strain>
    </source>
</reference>